<dbReference type="InterPro" id="IPR001466">
    <property type="entry name" value="Beta-lactam-related"/>
</dbReference>
<keyword evidence="5" id="KW-1185">Reference proteome</keyword>
<dbReference type="Gene3D" id="3.40.710.10">
    <property type="entry name" value="DD-peptidase/beta-lactamase superfamily"/>
    <property type="match status" value="1"/>
</dbReference>
<evidence type="ECO:0000259" key="3">
    <source>
        <dbReference type="Pfam" id="PF00144"/>
    </source>
</evidence>
<dbReference type="PANTHER" id="PTHR46825:SF15">
    <property type="entry name" value="BETA-LACTAMASE-RELATED DOMAIN-CONTAINING PROTEIN"/>
    <property type="match status" value="1"/>
</dbReference>
<evidence type="ECO:0000313" key="4">
    <source>
        <dbReference type="EMBL" id="KAG5634599.1"/>
    </source>
</evidence>
<proteinExistence type="inferred from homology"/>
<comment type="caution">
    <text evidence="4">The sequence shown here is derived from an EMBL/GenBank/DDBJ whole genome shotgun (WGS) entry which is preliminary data.</text>
</comment>
<dbReference type="AlphaFoldDB" id="A0A9P7FMH8"/>
<comment type="similarity">
    <text evidence="1">Belongs to the peptidase S12 family.</text>
</comment>
<dbReference type="PANTHER" id="PTHR46825">
    <property type="entry name" value="D-ALANYL-D-ALANINE-CARBOXYPEPTIDASE/ENDOPEPTIDASE AMPH"/>
    <property type="match status" value="1"/>
</dbReference>
<organism evidence="4 5">
    <name type="scientific">Sphagnurus paluster</name>
    <dbReference type="NCBI Taxonomy" id="117069"/>
    <lineage>
        <taxon>Eukaryota</taxon>
        <taxon>Fungi</taxon>
        <taxon>Dikarya</taxon>
        <taxon>Basidiomycota</taxon>
        <taxon>Agaricomycotina</taxon>
        <taxon>Agaricomycetes</taxon>
        <taxon>Agaricomycetidae</taxon>
        <taxon>Agaricales</taxon>
        <taxon>Tricholomatineae</taxon>
        <taxon>Lyophyllaceae</taxon>
        <taxon>Sphagnurus</taxon>
    </lineage>
</organism>
<name>A0A9P7FMH8_9AGAR</name>
<reference evidence="4" key="1">
    <citation type="submission" date="2021-02" db="EMBL/GenBank/DDBJ databases">
        <authorList>
            <person name="Nieuwenhuis M."/>
            <person name="Van De Peppel L.J.J."/>
        </authorList>
    </citation>
    <scope>NUCLEOTIDE SEQUENCE</scope>
    <source>
        <strain evidence="4">D49</strain>
    </source>
</reference>
<dbReference type="Pfam" id="PF00144">
    <property type="entry name" value="Beta-lactamase"/>
    <property type="match status" value="1"/>
</dbReference>
<sequence length="459" mass="49554">MRLQALLNLVPFYLLYTSGLVYGQDTKPNKVLDETTDAFINDLLARWKSPGGVSVAVVRMDDQGGWNVETKGYGVATLADGSRMTENTILPIGSNSKLFTAIATGLLVSNQTLRTPLTWTTKVASVVPGFGLQDPIATAEISIIDALSHRTGLPRHDYSYKWSDNVPNVIKKTKYHRPSAEFRDIYQYNNNMYTLASYLPTLLLPSKIPFARYVKQNIFDPLGMKSTTYSYQVAKSGHLADGMARQDINFTDPLGSGIPRALPFWSTQGGEDGNIMSGAGGIASNAVDLAVWLQTLLLDGQKPNSNQSVIPAEVIEKVSAGVTVAEPIAPFPELSASVYGAGSLRSTYRGHAPTPATPRASKAPLPSLNFTDLAGVYDNPGYGKFELCYVSTNYTAASSSCKGLAANVSTILPGAVDPAVPTFIGAWNSPWQSHIRLTHFSGNQFNMSFLSSYVSVAFL</sequence>
<dbReference type="EMBL" id="JABCKI010006343">
    <property type="protein sequence ID" value="KAG5634599.1"/>
    <property type="molecule type" value="Genomic_DNA"/>
</dbReference>
<protein>
    <recommendedName>
        <fullName evidence="3">Beta-lactamase-related domain-containing protein</fullName>
    </recommendedName>
</protein>
<dbReference type="InterPro" id="IPR050491">
    <property type="entry name" value="AmpC-like"/>
</dbReference>
<dbReference type="Proteomes" id="UP000717328">
    <property type="component" value="Unassembled WGS sequence"/>
</dbReference>
<feature type="domain" description="Beta-lactamase-related" evidence="3">
    <location>
        <begin position="52"/>
        <end position="304"/>
    </location>
</feature>
<dbReference type="OrthoDB" id="5946976at2759"/>
<keyword evidence="2" id="KW-0732">Signal</keyword>
<gene>
    <name evidence="4" type="ORF">H0H81_001413</name>
</gene>
<evidence type="ECO:0000256" key="1">
    <source>
        <dbReference type="ARBA" id="ARBA00038215"/>
    </source>
</evidence>
<accession>A0A9P7FMH8</accession>
<feature type="signal peptide" evidence="2">
    <location>
        <begin position="1"/>
        <end position="23"/>
    </location>
</feature>
<evidence type="ECO:0000256" key="2">
    <source>
        <dbReference type="SAM" id="SignalP"/>
    </source>
</evidence>
<feature type="chain" id="PRO_5040351885" description="Beta-lactamase-related domain-containing protein" evidence="2">
    <location>
        <begin position="24"/>
        <end position="459"/>
    </location>
</feature>
<dbReference type="SUPFAM" id="SSF56601">
    <property type="entry name" value="beta-lactamase/transpeptidase-like"/>
    <property type="match status" value="1"/>
</dbReference>
<dbReference type="InterPro" id="IPR012338">
    <property type="entry name" value="Beta-lactam/transpept-like"/>
</dbReference>
<reference evidence="4" key="2">
    <citation type="submission" date="2021-10" db="EMBL/GenBank/DDBJ databases">
        <title>Phylogenomics reveals ancestral predisposition of the termite-cultivated fungus Termitomyces towards a domesticated lifestyle.</title>
        <authorList>
            <person name="Auxier B."/>
            <person name="Grum-Grzhimaylo A."/>
            <person name="Cardenas M.E."/>
            <person name="Lodge J.D."/>
            <person name="Laessoe T."/>
            <person name="Pedersen O."/>
            <person name="Smith M.E."/>
            <person name="Kuyper T.W."/>
            <person name="Franco-Molano E.A."/>
            <person name="Baroni T.J."/>
            <person name="Aanen D.K."/>
        </authorList>
    </citation>
    <scope>NUCLEOTIDE SEQUENCE</scope>
    <source>
        <strain evidence="4">D49</strain>
    </source>
</reference>
<evidence type="ECO:0000313" key="5">
    <source>
        <dbReference type="Proteomes" id="UP000717328"/>
    </source>
</evidence>